<dbReference type="InterPro" id="IPR020828">
    <property type="entry name" value="GlycerAld_3-P_DH_NAD(P)-bd"/>
</dbReference>
<sequence>MKRIRVAINGFGRIGRAFVRVAWERPEIEIVAINDLGDIKNLAYLLKYDTVYHTWPHDVSVSPEGKFFIIDRRKQIAYISQKDPMQLPWQGFNVDVVVESTGLFESFEKSKVHLAAGAKHVVISAPAKDPEREDSKTVLLGINEDEFKNCKITSNGSCTTNAAHPVIQVLHEALGIKKAFLSTTHGYTATQGLVDGLTRGSDFRRGRAAAENIVPSSTGAAVSVTRAVKDLAGKFDGVALRVPVVCGSVAQITFVAGRQTTVEEVNDILKKAAAEPRWNKIFKVTEEQIVSSDIIGESHAAVADLNFTRVVDGDLVSVMSWYDNEMGYTHALVEHVIKAGESL</sequence>
<keyword evidence="5" id="KW-0547">Nucleotide-binding</keyword>
<proteinExistence type="inferred from homology"/>
<dbReference type="FunFam" id="3.30.360.10:FF:000002">
    <property type="entry name" value="Glyceraldehyde-3-phosphate dehydrogenase"/>
    <property type="match status" value="1"/>
</dbReference>
<dbReference type="Pfam" id="PF00044">
    <property type="entry name" value="Gp_dh_N"/>
    <property type="match status" value="1"/>
</dbReference>
<comment type="similarity">
    <text evidence="1 7">Belongs to the glyceraldehyde-3-phosphate dehydrogenase family.</text>
</comment>
<evidence type="ECO:0000256" key="5">
    <source>
        <dbReference type="PIRSR" id="PIRSR000149-3"/>
    </source>
</evidence>
<feature type="binding site" evidence="4">
    <location>
        <position position="241"/>
    </location>
    <ligand>
        <name>D-glyceraldehyde 3-phosphate</name>
        <dbReference type="ChEBI" id="CHEBI:59776"/>
    </ligand>
</feature>
<dbReference type="Pfam" id="PF02800">
    <property type="entry name" value="Gp_dh_C"/>
    <property type="match status" value="1"/>
</dbReference>
<dbReference type="AlphaFoldDB" id="A0A1F6WHU7"/>
<dbReference type="GO" id="GO:0016620">
    <property type="term" value="F:oxidoreductase activity, acting on the aldehyde or oxo group of donors, NAD or NADP as acceptor"/>
    <property type="evidence" value="ECO:0007669"/>
    <property type="project" value="InterPro"/>
</dbReference>
<dbReference type="InterPro" id="IPR020831">
    <property type="entry name" value="GlycerAld/Erythrose_P_DH"/>
</dbReference>
<organism evidence="9 10">
    <name type="scientific">Candidatus Nomurabacteria bacterium RIFCSPHIGHO2_02_FULL_42_24</name>
    <dbReference type="NCBI Taxonomy" id="1801757"/>
    <lineage>
        <taxon>Bacteria</taxon>
        <taxon>Candidatus Nomuraibacteriota</taxon>
    </lineage>
</organism>
<feature type="active site" description="Nucleophile" evidence="3">
    <location>
        <position position="158"/>
    </location>
</feature>
<dbReference type="Proteomes" id="UP000179880">
    <property type="component" value="Unassembled WGS sequence"/>
</dbReference>
<feature type="binding site" evidence="5">
    <location>
        <position position="35"/>
    </location>
    <ligand>
        <name>NAD(+)</name>
        <dbReference type="ChEBI" id="CHEBI:57540"/>
    </ligand>
</feature>
<evidence type="ECO:0000256" key="6">
    <source>
        <dbReference type="PIRSR" id="PIRSR000149-4"/>
    </source>
</evidence>
<dbReference type="SUPFAM" id="SSF55347">
    <property type="entry name" value="Glyceraldehyde-3-phosphate dehydrogenase-like, C-terminal domain"/>
    <property type="match status" value="1"/>
</dbReference>
<name>A0A1F6WHU7_9BACT</name>
<dbReference type="GO" id="GO:0051287">
    <property type="term" value="F:NAD binding"/>
    <property type="evidence" value="ECO:0007669"/>
    <property type="project" value="InterPro"/>
</dbReference>
<dbReference type="Gene3D" id="3.30.360.10">
    <property type="entry name" value="Dihydrodipicolinate Reductase, domain 2"/>
    <property type="match status" value="1"/>
</dbReference>
<dbReference type="CDD" id="cd18126">
    <property type="entry name" value="GAPDH_I_C"/>
    <property type="match status" value="1"/>
</dbReference>
<gene>
    <name evidence="9" type="ORF">A3B93_01230</name>
</gene>
<accession>A0A1F6WHU7</accession>
<evidence type="ECO:0000259" key="8">
    <source>
        <dbReference type="SMART" id="SM00846"/>
    </source>
</evidence>
<evidence type="ECO:0000313" key="9">
    <source>
        <dbReference type="EMBL" id="OGI81356.1"/>
    </source>
</evidence>
<feature type="domain" description="Glyceraldehyde 3-phosphate dehydrogenase NAD(P) binding" evidence="8">
    <location>
        <begin position="4"/>
        <end position="158"/>
    </location>
</feature>
<dbReference type="EMBL" id="MFUH01000032">
    <property type="protein sequence ID" value="OGI81356.1"/>
    <property type="molecule type" value="Genomic_DNA"/>
</dbReference>
<evidence type="ECO:0000313" key="10">
    <source>
        <dbReference type="Proteomes" id="UP000179880"/>
    </source>
</evidence>
<dbReference type="Gene3D" id="3.40.50.720">
    <property type="entry name" value="NAD(P)-binding Rossmann-like Domain"/>
    <property type="match status" value="1"/>
</dbReference>
<dbReference type="PRINTS" id="PR00078">
    <property type="entry name" value="G3PDHDRGNASE"/>
</dbReference>
<dbReference type="FunFam" id="3.40.50.720:FF:000001">
    <property type="entry name" value="Glyceraldehyde-3-phosphate dehydrogenase"/>
    <property type="match status" value="1"/>
</dbReference>
<dbReference type="CDD" id="cd05214">
    <property type="entry name" value="GAPDH_I_N"/>
    <property type="match status" value="1"/>
</dbReference>
<dbReference type="InterPro" id="IPR020829">
    <property type="entry name" value="GlycerAld_3-P_DH_cat"/>
</dbReference>
<keyword evidence="5" id="KW-0520">NAD</keyword>
<reference evidence="9 10" key="1">
    <citation type="journal article" date="2016" name="Nat. Commun.">
        <title>Thousands of microbial genomes shed light on interconnected biogeochemical processes in an aquifer system.</title>
        <authorList>
            <person name="Anantharaman K."/>
            <person name="Brown C.T."/>
            <person name="Hug L.A."/>
            <person name="Sharon I."/>
            <person name="Castelle C.J."/>
            <person name="Probst A.J."/>
            <person name="Thomas B.C."/>
            <person name="Singh A."/>
            <person name="Wilkins M.J."/>
            <person name="Karaoz U."/>
            <person name="Brodie E.L."/>
            <person name="Williams K.H."/>
            <person name="Hubbard S.S."/>
            <person name="Banfield J.F."/>
        </authorList>
    </citation>
    <scope>NUCLEOTIDE SEQUENCE [LARGE SCALE GENOMIC DNA]</scope>
</reference>
<comment type="caution">
    <text evidence="9">The sequence shown here is derived from an EMBL/GenBank/DDBJ whole genome shotgun (WGS) entry which is preliminary data.</text>
</comment>
<evidence type="ECO:0000256" key="7">
    <source>
        <dbReference type="RuleBase" id="RU000397"/>
    </source>
</evidence>
<feature type="site" description="Activates thiol group during catalysis" evidence="6">
    <location>
        <position position="185"/>
    </location>
</feature>
<dbReference type="PANTHER" id="PTHR43148">
    <property type="entry name" value="GLYCERALDEHYDE-3-PHOSPHATE DEHYDROGENASE 2"/>
    <property type="match status" value="1"/>
</dbReference>
<evidence type="ECO:0000256" key="2">
    <source>
        <dbReference type="ARBA" id="ARBA00023002"/>
    </source>
</evidence>
<dbReference type="InterPro" id="IPR036291">
    <property type="entry name" value="NAD(P)-bd_dom_sf"/>
</dbReference>
<evidence type="ECO:0000256" key="4">
    <source>
        <dbReference type="PIRSR" id="PIRSR000149-2"/>
    </source>
</evidence>
<feature type="binding site" evidence="5">
    <location>
        <position position="324"/>
    </location>
    <ligand>
        <name>NAD(+)</name>
        <dbReference type="ChEBI" id="CHEBI:57540"/>
    </ligand>
</feature>
<protein>
    <submittedName>
        <fullName evidence="9">Type I glyceraldehyde-3-phosphate dehydrogenase</fullName>
    </submittedName>
</protein>
<feature type="binding site" evidence="4">
    <location>
        <position position="188"/>
    </location>
    <ligand>
        <name>D-glyceraldehyde 3-phosphate</name>
        <dbReference type="ChEBI" id="CHEBI:59776"/>
    </ligand>
</feature>
<dbReference type="PIRSF" id="PIRSF000149">
    <property type="entry name" value="GAP_DH"/>
    <property type="match status" value="1"/>
</dbReference>
<keyword evidence="2" id="KW-0560">Oxidoreductase</keyword>
<dbReference type="SMART" id="SM00846">
    <property type="entry name" value="Gp_dh_N"/>
    <property type="match status" value="1"/>
</dbReference>
<feature type="binding site" evidence="4">
    <location>
        <begin position="218"/>
        <end position="219"/>
    </location>
    <ligand>
        <name>D-glyceraldehyde 3-phosphate</name>
        <dbReference type="ChEBI" id="CHEBI:59776"/>
    </ligand>
</feature>
<feature type="binding site" evidence="4">
    <location>
        <begin position="157"/>
        <end position="159"/>
    </location>
    <ligand>
        <name>D-glyceraldehyde 3-phosphate</name>
        <dbReference type="ChEBI" id="CHEBI:59776"/>
    </ligand>
</feature>
<evidence type="ECO:0000256" key="3">
    <source>
        <dbReference type="PIRSR" id="PIRSR000149-1"/>
    </source>
</evidence>
<dbReference type="SUPFAM" id="SSF51735">
    <property type="entry name" value="NAD(P)-binding Rossmann-fold domains"/>
    <property type="match status" value="1"/>
</dbReference>
<feature type="binding site" evidence="5">
    <location>
        <position position="124"/>
    </location>
    <ligand>
        <name>NAD(+)</name>
        <dbReference type="ChEBI" id="CHEBI:57540"/>
    </ligand>
</feature>
<evidence type="ECO:0000256" key="1">
    <source>
        <dbReference type="ARBA" id="ARBA00007406"/>
    </source>
</evidence>
<feature type="binding site" evidence="5">
    <location>
        <begin position="13"/>
        <end position="14"/>
    </location>
    <ligand>
        <name>NAD(+)</name>
        <dbReference type="ChEBI" id="CHEBI:57540"/>
    </ligand>
</feature>